<feature type="domain" description="Competence protein CoiA C-terminal" evidence="3">
    <location>
        <begin position="231"/>
        <end position="368"/>
    </location>
</feature>
<protein>
    <submittedName>
        <fullName evidence="4">Competence protein CoiA family protein</fullName>
    </submittedName>
</protein>
<evidence type="ECO:0000313" key="4">
    <source>
        <dbReference type="EMBL" id="MCP8968315.1"/>
    </source>
</evidence>
<dbReference type="AlphaFoldDB" id="A0AA41X7J3"/>
<comment type="caution">
    <text evidence="4">The sequence shown here is derived from an EMBL/GenBank/DDBJ whole genome shotgun (WGS) entry which is preliminary data.</text>
</comment>
<feature type="domain" description="Competence protein CoiA nuclease-like" evidence="1">
    <location>
        <begin position="68"/>
        <end position="221"/>
    </location>
</feature>
<proteinExistence type="predicted"/>
<reference evidence="4" key="1">
    <citation type="submission" date="2022-07" db="EMBL/GenBank/DDBJ databases">
        <authorList>
            <person name="Li W.-J."/>
            <person name="Deng Q.-Q."/>
        </authorList>
    </citation>
    <scope>NUCLEOTIDE SEQUENCE</scope>
    <source>
        <strain evidence="4">SYSU M60031</strain>
    </source>
</reference>
<dbReference type="InterPro" id="IPR010330">
    <property type="entry name" value="CoiA_nuc"/>
</dbReference>
<dbReference type="InterPro" id="IPR057253">
    <property type="entry name" value="CoiA-like_N"/>
</dbReference>
<dbReference type="RefSeq" id="WP_254758227.1">
    <property type="nucleotide sequence ID" value="NZ_JANCLT010000003.1"/>
</dbReference>
<organism evidence="4 5">
    <name type="scientific">Ectobacillus ponti</name>
    <dbReference type="NCBI Taxonomy" id="2961894"/>
    <lineage>
        <taxon>Bacteria</taxon>
        <taxon>Bacillati</taxon>
        <taxon>Bacillota</taxon>
        <taxon>Bacilli</taxon>
        <taxon>Bacillales</taxon>
        <taxon>Bacillaceae</taxon>
        <taxon>Ectobacillus</taxon>
    </lineage>
</organism>
<dbReference type="InterPro" id="IPR021176">
    <property type="entry name" value="Competence-induced_CoiA"/>
</dbReference>
<dbReference type="Proteomes" id="UP001156102">
    <property type="component" value="Unassembled WGS sequence"/>
</dbReference>
<name>A0AA41X7J3_9BACI</name>
<accession>A0AA41X7J3</accession>
<evidence type="ECO:0000313" key="5">
    <source>
        <dbReference type="Proteomes" id="UP001156102"/>
    </source>
</evidence>
<evidence type="ECO:0000259" key="1">
    <source>
        <dbReference type="Pfam" id="PF06054"/>
    </source>
</evidence>
<dbReference type="Pfam" id="PF25164">
    <property type="entry name" value="CoiA_N"/>
    <property type="match status" value="1"/>
</dbReference>
<dbReference type="EMBL" id="JANCLT010000003">
    <property type="protein sequence ID" value="MCP8968315.1"/>
    <property type="molecule type" value="Genomic_DNA"/>
</dbReference>
<keyword evidence="5" id="KW-1185">Reference proteome</keyword>
<dbReference type="Pfam" id="PF25166">
    <property type="entry name" value="CoiA_C"/>
    <property type="match status" value="1"/>
</dbReference>
<evidence type="ECO:0000259" key="3">
    <source>
        <dbReference type="Pfam" id="PF25166"/>
    </source>
</evidence>
<dbReference type="InterPro" id="IPR057252">
    <property type="entry name" value="CoiA_C"/>
</dbReference>
<gene>
    <name evidence="4" type="ORF">NK662_07140</name>
</gene>
<dbReference type="PIRSF" id="PIRSF007487">
    <property type="entry name" value="Competence-induced_CoiA_bac"/>
    <property type="match status" value="1"/>
</dbReference>
<dbReference type="Pfam" id="PF06054">
    <property type="entry name" value="CoiA_nuc"/>
    <property type="match status" value="1"/>
</dbReference>
<sequence length="396" mass="45751">MFTAHTAGGKRVNLLDAWSRPQLLQLQEREKLLCPVCGGEVRLRLGEQKRFHFAHKRETFCSTYFEPESAYHRHGKQLLYLWFQEQGLQAEVEVYLPSIRQRPDLLLNPHDNPIAIEYQCATISNEQLLKRTRSYWHAGIRVLWILGGSQMKRHAAHWMRLSSLHTLCTQFSGLPYLLYFCPEARAFFKCAPLIPFSTAAVFCHQLLSPLKEASLQELFAPPVVSLPSLRQEWSRKKKQYRANALYPYRKSKDRILYSLYEQGIPLSCFPPEICVPLPSGLAFREPAILWQYRFWQTAFGAEEEGACVRMTERLLSRQPARALPYLPSSYRQQAAHEYLQFLCLTGAISGEGEGVYRKQRSLFVPATEEEANACDEKWIHHALSLFPAEQIVTSRS</sequence>
<feature type="domain" description="Competence protein CoiA-like N-terminal" evidence="2">
    <location>
        <begin position="15"/>
        <end position="63"/>
    </location>
</feature>
<evidence type="ECO:0000259" key="2">
    <source>
        <dbReference type="Pfam" id="PF25164"/>
    </source>
</evidence>